<proteinExistence type="predicted"/>
<keyword evidence="4" id="KW-0186">Copper</keyword>
<organism evidence="7 8">
    <name type="scientific">Rhodocytophaga aerolata</name>
    <dbReference type="NCBI Taxonomy" id="455078"/>
    <lineage>
        <taxon>Bacteria</taxon>
        <taxon>Pseudomonadati</taxon>
        <taxon>Bacteroidota</taxon>
        <taxon>Cytophagia</taxon>
        <taxon>Cytophagales</taxon>
        <taxon>Rhodocytophagaceae</taxon>
        <taxon>Rhodocytophaga</taxon>
    </lineage>
</organism>
<evidence type="ECO:0000256" key="1">
    <source>
        <dbReference type="ARBA" id="ARBA00022448"/>
    </source>
</evidence>
<name>A0ABT8RFM5_9BACT</name>
<feature type="signal peptide" evidence="5">
    <location>
        <begin position="1"/>
        <end position="22"/>
    </location>
</feature>
<dbReference type="InterPro" id="IPR028871">
    <property type="entry name" value="BlueCu_1_BS"/>
</dbReference>
<dbReference type="PROSITE" id="PS00196">
    <property type="entry name" value="COPPER_BLUE"/>
    <property type="match status" value="1"/>
</dbReference>
<comment type="caution">
    <text evidence="7">The sequence shown here is derived from an EMBL/GenBank/DDBJ whole genome shotgun (WGS) entry which is preliminary data.</text>
</comment>
<feature type="domain" description="Blue (type 1) copper" evidence="6">
    <location>
        <begin position="39"/>
        <end position="148"/>
    </location>
</feature>
<keyword evidence="2" id="KW-0479">Metal-binding</keyword>
<evidence type="ECO:0000313" key="8">
    <source>
        <dbReference type="Proteomes" id="UP001168528"/>
    </source>
</evidence>
<evidence type="ECO:0000256" key="3">
    <source>
        <dbReference type="ARBA" id="ARBA00022982"/>
    </source>
</evidence>
<dbReference type="PANTHER" id="PTHR38439">
    <property type="entry name" value="AURACYANIN-B"/>
    <property type="match status" value="1"/>
</dbReference>
<evidence type="ECO:0000256" key="2">
    <source>
        <dbReference type="ARBA" id="ARBA00022723"/>
    </source>
</evidence>
<dbReference type="InterPro" id="IPR000923">
    <property type="entry name" value="BlueCu_1"/>
</dbReference>
<dbReference type="InterPro" id="IPR050845">
    <property type="entry name" value="Cu-binding_ET"/>
</dbReference>
<dbReference type="InterPro" id="IPR008972">
    <property type="entry name" value="Cupredoxin"/>
</dbReference>
<feature type="chain" id="PRO_5046157246" evidence="5">
    <location>
        <begin position="23"/>
        <end position="377"/>
    </location>
</feature>
<evidence type="ECO:0000256" key="5">
    <source>
        <dbReference type="SAM" id="SignalP"/>
    </source>
</evidence>
<gene>
    <name evidence="7" type="ORF">Q0590_31785</name>
</gene>
<sequence length="377" mass="42250">MVLKIKRLFLFVSLLFNSLGLAYSQADSAVLIAIKAIPGLQFDQVRFQVKPGTRVTLVLTNEDDMSHNLLITEPGAREAVVQAAMNLGENGPKKDYVPDSPNVLWYIPVLLPEQTQSITFTAPQTTGVYPYVCTYPGHGVIMYGAMYVSTEPMPDLKMDRHVPPSRKVADSQANSGVSHAEHTTQAFQTYHPYQPAAPYLYRIFMPDASPATIAVHLPQKVSYCWDAGTCYLRYAWQGEFLANTDQWQGKGDTFGKPGGPIFFRDKTAYPLQMGKTDSKPDVAFIGYKLSERYPEFHYQVDGIDVYELIKPTQEGNGLIRTFRIPDVKSTVWFITHPGDGVVYRSSGGKWVDNRLKLSPKQARTFTIYMEKKGEPGL</sequence>
<evidence type="ECO:0000313" key="7">
    <source>
        <dbReference type="EMBL" id="MDO1450899.1"/>
    </source>
</evidence>
<dbReference type="RefSeq" id="WP_302041698.1">
    <property type="nucleotide sequence ID" value="NZ_JAUKPO010000038.1"/>
</dbReference>
<evidence type="ECO:0000256" key="4">
    <source>
        <dbReference type="ARBA" id="ARBA00023008"/>
    </source>
</evidence>
<dbReference type="Gene3D" id="2.60.40.420">
    <property type="entry name" value="Cupredoxins - blue copper proteins"/>
    <property type="match status" value="1"/>
</dbReference>
<accession>A0ABT8RFM5</accession>
<dbReference type="Pfam" id="PF00127">
    <property type="entry name" value="Copper-bind"/>
    <property type="match status" value="1"/>
</dbReference>
<evidence type="ECO:0000259" key="6">
    <source>
        <dbReference type="Pfam" id="PF00127"/>
    </source>
</evidence>
<keyword evidence="5" id="KW-0732">Signal</keyword>
<keyword evidence="8" id="KW-1185">Reference proteome</keyword>
<keyword evidence="1" id="KW-0813">Transport</keyword>
<dbReference type="Proteomes" id="UP001168528">
    <property type="component" value="Unassembled WGS sequence"/>
</dbReference>
<keyword evidence="3" id="KW-0249">Electron transport</keyword>
<dbReference type="PANTHER" id="PTHR38439:SF2">
    <property type="entry name" value="OUTER MEMBRANE PROTEIN H.8"/>
    <property type="match status" value="1"/>
</dbReference>
<protein>
    <submittedName>
        <fullName evidence="7">Plastocyanin/azurin family copper-binding protein</fullName>
    </submittedName>
</protein>
<dbReference type="CDD" id="cd04233">
    <property type="entry name" value="Auracyanin"/>
    <property type="match status" value="1"/>
</dbReference>
<reference evidence="7" key="1">
    <citation type="submission" date="2023-07" db="EMBL/GenBank/DDBJ databases">
        <title>The genome sequence of Rhodocytophaga aerolata KACC 12507.</title>
        <authorList>
            <person name="Zhang X."/>
        </authorList>
    </citation>
    <scope>NUCLEOTIDE SEQUENCE</scope>
    <source>
        <strain evidence="7">KACC 12507</strain>
    </source>
</reference>
<dbReference type="EMBL" id="JAUKPO010000038">
    <property type="protein sequence ID" value="MDO1450899.1"/>
    <property type="molecule type" value="Genomic_DNA"/>
</dbReference>
<dbReference type="SUPFAM" id="SSF49503">
    <property type="entry name" value="Cupredoxins"/>
    <property type="match status" value="1"/>
</dbReference>